<gene>
    <name evidence="1" type="ORF">TTHERM_000353438</name>
</gene>
<dbReference type="GeneID" id="24438565"/>
<evidence type="ECO:0000313" key="2">
    <source>
        <dbReference type="Proteomes" id="UP000009168"/>
    </source>
</evidence>
<dbReference type="Proteomes" id="UP000009168">
    <property type="component" value="Unassembled WGS sequence"/>
</dbReference>
<name>W7XHD0_TETTS</name>
<accession>W7XHD0</accession>
<reference evidence="2" key="1">
    <citation type="journal article" date="2006" name="PLoS Biol.">
        <title>Macronuclear genome sequence of the ciliate Tetrahymena thermophila, a model eukaryote.</title>
        <authorList>
            <person name="Eisen J.A."/>
            <person name="Coyne R.S."/>
            <person name="Wu M."/>
            <person name="Wu D."/>
            <person name="Thiagarajan M."/>
            <person name="Wortman J.R."/>
            <person name="Badger J.H."/>
            <person name="Ren Q."/>
            <person name="Amedeo P."/>
            <person name="Jones K.M."/>
            <person name="Tallon L.J."/>
            <person name="Delcher A.L."/>
            <person name="Salzberg S.L."/>
            <person name="Silva J.C."/>
            <person name="Haas B.J."/>
            <person name="Majoros W.H."/>
            <person name="Farzad M."/>
            <person name="Carlton J.M."/>
            <person name="Smith R.K. Jr."/>
            <person name="Garg J."/>
            <person name="Pearlman R.E."/>
            <person name="Karrer K.M."/>
            <person name="Sun L."/>
            <person name="Manning G."/>
            <person name="Elde N.C."/>
            <person name="Turkewitz A.P."/>
            <person name="Asai D.J."/>
            <person name="Wilkes D.E."/>
            <person name="Wang Y."/>
            <person name="Cai H."/>
            <person name="Collins K."/>
            <person name="Stewart B.A."/>
            <person name="Lee S.R."/>
            <person name="Wilamowska K."/>
            <person name="Weinberg Z."/>
            <person name="Ruzzo W.L."/>
            <person name="Wloga D."/>
            <person name="Gaertig J."/>
            <person name="Frankel J."/>
            <person name="Tsao C.-C."/>
            <person name="Gorovsky M.A."/>
            <person name="Keeling P.J."/>
            <person name="Waller R.F."/>
            <person name="Patron N.J."/>
            <person name="Cherry J.M."/>
            <person name="Stover N.A."/>
            <person name="Krieger C.J."/>
            <person name="del Toro C."/>
            <person name="Ryder H.F."/>
            <person name="Williamson S.C."/>
            <person name="Barbeau R.A."/>
            <person name="Hamilton E.P."/>
            <person name="Orias E."/>
        </authorList>
    </citation>
    <scope>NUCLEOTIDE SEQUENCE [LARGE SCALE GENOMIC DNA]</scope>
    <source>
        <strain evidence="2">SB210</strain>
    </source>
</reference>
<evidence type="ECO:0000313" key="1">
    <source>
        <dbReference type="EMBL" id="EWS72474.1"/>
    </source>
</evidence>
<proteinExistence type="predicted"/>
<dbReference type="KEGG" id="tet:TTHERM_000353438"/>
<organism evidence="1 2">
    <name type="scientific">Tetrahymena thermophila (strain SB210)</name>
    <dbReference type="NCBI Taxonomy" id="312017"/>
    <lineage>
        <taxon>Eukaryota</taxon>
        <taxon>Sar</taxon>
        <taxon>Alveolata</taxon>
        <taxon>Ciliophora</taxon>
        <taxon>Intramacronucleata</taxon>
        <taxon>Oligohymenophorea</taxon>
        <taxon>Hymenostomatida</taxon>
        <taxon>Tetrahymenina</taxon>
        <taxon>Tetrahymenidae</taxon>
        <taxon>Tetrahymena</taxon>
    </lineage>
</organism>
<sequence>MLTSLSQLYHIIFLSNLQPITCQCKYLNLYLDSLSILLICSKQQFRIISSVINSRINQIYYTLKLEKIQDLIQIISNKNQLQKMNYTKFKCLNQQYHQYFIKTNQLIREGSGAYKSYKIWSGNLLIMILERQTLFLFHDKQNMKTIRKYN</sequence>
<protein>
    <submittedName>
        <fullName evidence="1">Uncharacterized protein</fullName>
    </submittedName>
</protein>
<dbReference type="EMBL" id="GG662523">
    <property type="protein sequence ID" value="EWS72474.1"/>
    <property type="molecule type" value="Genomic_DNA"/>
</dbReference>
<dbReference type="AlphaFoldDB" id="W7XHD0"/>
<keyword evidence="2" id="KW-1185">Reference proteome</keyword>
<dbReference type="InParanoid" id="W7XHD0"/>
<dbReference type="RefSeq" id="XP_012654971.1">
    <property type="nucleotide sequence ID" value="XM_012799517.1"/>
</dbReference>